<comment type="caution">
    <text evidence="1">The sequence shown here is derived from an EMBL/GenBank/DDBJ whole genome shotgun (WGS) entry which is preliminary data.</text>
</comment>
<dbReference type="InterPro" id="IPR025935">
    <property type="entry name" value="AbiH"/>
</dbReference>
<evidence type="ECO:0000313" key="1">
    <source>
        <dbReference type="EMBL" id="KAB4455521.1"/>
    </source>
</evidence>
<gene>
    <name evidence="1" type="ORF">GAN93_00585</name>
</gene>
<reference evidence="1 2" key="1">
    <citation type="journal article" date="2019" name="Nat. Med.">
        <title>A library of human gut bacterial isolates paired with longitudinal multiomics data enables mechanistic microbiome research.</title>
        <authorList>
            <person name="Poyet M."/>
            <person name="Groussin M."/>
            <person name="Gibbons S.M."/>
            <person name="Avila-Pacheco J."/>
            <person name="Jiang X."/>
            <person name="Kearney S.M."/>
            <person name="Perrotta A.R."/>
            <person name="Berdy B."/>
            <person name="Zhao S."/>
            <person name="Lieberman T.D."/>
            <person name="Swanson P.K."/>
            <person name="Smith M."/>
            <person name="Roesemann S."/>
            <person name="Alexander J.E."/>
            <person name="Rich S.A."/>
            <person name="Livny J."/>
            <person name="Vlamakis H."/>
            <person name="Clish C."/>
            <person name="Bullock K."/>
            <person name="Deik A."/>
            <person name="Scott J."/>
            <person name="Pierce K.A."/>
            <person name="Xavier R.J."/>
            <person name="Alm E.J."/>
        </authorList>
    </citation>
    <scope>NUCLEOTIDE SEQUENCE [LARGE SCALE GENOMIC DNA]</scope>
    <source>
        <strain evidence="1 2">BIOML-A165</strain>
    </source>
</reference>
<protein>
    <recommendedName>
        <fullName evidence="3">Bacteriophage abortive infection AbiH</fullName>
    </recommendedName>
</protein>
<dbReference type="AlphaFoldDB" id="A0A7J5JW98"/>
<accession>A0A7J5JW98</accession>
<proteinExistence type="predicted"/>
<evidence type="ECO:0008006" key="3">
    <source>
        <dbReference type="Google" id="ProtNLM"/>
    </source>
</evidence>
<dbReference type="EMBL" id="WCSB01000001">
    <property type="protein sequence ID" value="KAB4455521.1"/>
    <property type="molecule type" value="Genomic_DNA"/>
</dbReference>
<organism evidence="1 2">
    <name type="scientific">Bacteroides thetaiotaomicron</name>
    <dbReference type="NCBI Taxonomy" id="818"/>
    <lineage>
        <taxon>Bacteria</taxon>
        <taxon>Pseudomonadati</taxon>
        <taxon>Bacteroidota</taxon>
        <taxon>Bacteroidia</taxon>
        <taxon>Bacteroidales</taxon>
        <taxon>Bacteroidaceae</taxon>
        <taxon>Bacteroides</taxon>
    </lineage>
</organism>
<sequence length="303" mass="36360">MKHLYIIGNGFDIFTGLHTSYADFRRWLEREYIFVYENMKVAYNMEGDWWNNFEVNLGELDIHRYVRNFTPQAKSEGEILKLIEDKKNQKQQEVTANIHYDSACANRLRGLLDILQYCFERWVADCQSMITDPQYANIERVDSFFINFNYTDTIEWLYKIPEERVLHIHGRASKHEKLVFGHNKHPHGGIFDGADVDQTCFELSKYQKNTYEYIFKHENLPNMLADVEFVHVYGLSLSSVDENYIDWIEKNTPQDCKWEFSWFTEEDKQRIDVFVLNHWRIKDRHKLMQLNPISKEETNNGRQ</sequence>
<evidence type="ECO:0000313" key="2">
    <source>
        <dbReference type="Proteomes" id="UP000460317"/>
    </source>
</evidence>
<name>A0A7J5JW98_BACT4</name>
<dbReference type="Pfam" id="PF14253">
    <property type="entry name" value="AbiH"/>
    <property type="match status" value="1"/>
</dbReference>
<dbReference type="Proteomes" id="UP000460317">
    <property type="component" value="Unassembled WGS sequence"/>
</dbReference>
<dbReference type="RefSeq" id="WP_130041004.1">
    <property type="nucleotide sequence ID" value="NZ_RCXW01000001.1"/>
</dbReference>